<keyword evidence="5" id="KW-0547">Nucleotide-binding</keyword>
<dbReference type="Pfam" id="PF08352">
    <property type="entry name" value="oligo_HPY"/>
    <property type="match status" value="1"/>
</dbReference>
<evidence type="ECO:0000256" key="6">
    <source>
        <dbReference type="ARBA" id="ARBA00022840"/>
    </source>
</evidence>
<evidence type="ECO:0000259" key="8">
    <source>
        <dbReference type="PROSITE" id="PS50893"/>
    </source>
</evidence>
<comment type="subcellular location">
    <subcellularLocation>
        <location evidence="1">Cell membrane</location>
        <topology evidence="1">Peripheral membrane protein</topology>
    </subcellularLocation>
</comment>
<dbReference type="PANTHER" id="PTHR43297">
    <property type="entry name" value="OLIGOPEPTIDE TRANSPORT ATP-BINDING PROTEIN APPD"/>
    <property type="match status" value="1"/>
</dbReference>
<comment type="caution">
    <text evidence="9">The sequence shown here is derived from an EMBL/GenBank/DDBJ whole genome shotgun (WGS) entry which is preliminary data.</text>
</comment>
<dbReference type="InterPro" id="IPR050388">
    <property type="entry name" value="ABC_Ni/Peptide_Import"/>
</dbReference>
<evidence type="ECO:0000313" key="9">
    <source>
        <dbReference type="EMBL" id="GGP07832.1"/>
    </source>
</evidence>
<accession>A0ABQ2NTJ0</accession>
<keyword evidence="10" id="KW-1185">Reference proteome</keyword>
<dbReference type="SMART" id="SM00382">
    <property type="entry name" value="AAA"/>
    <property type="match status" value="1"/>
</dbReference>
<sequence>MSDLLTIENLKTYFFKKKKVIPAVDGVDLKIKKGETIALVGESGCGKSLTSLSIMRLVPKPGGEIVEGKVNLDGVDLTKLTENEMCKVRGRDVSMIFQEPMTSLNPVLTIGEQLIEVIINHQKVSRPKAREKSIELLKIVGFSRAEEIMKDFPHRLSGGMRQRVMIAIALSCNPKLLIADEPTTALDVTIQAQILELMKGLTKEFDTSILLITHDLGVVSELAERVVVMYGGQVVEEAPIDSILNNPYHPYTDGLIQSVPSLTGEIKELHTIKGNVPSPDQFPKGCRFAPRCHKAFDRCFNEHPDLKAISDSCSVRCFLYEDKQEEEEYNV</sequence>
<evidence type="ECO:0000256" key="4">
    <source>
        <dbReference type="ARBA" id="ARBA00022475"/>
    </source>
</evidence>
<evidence type="ECO:0000256" key="2">
    <source>
        <dbReference type="ARBA" id="ARBA00005417"/>
    </source>
</evidence>
<dbReference type="Pfam" id="PF00005">
    <property type="entry name" value="ABC_tran"/>
    <property type="match status" value="1"/>
</dbReference>
<feature type="domain" description="ABC transporter" evidence="8">
    <location>
        <begin position="5"/>
        <end position="256"/>
    </location>
</feature>
<dbReference type="GO" id="GO:0005524">
    <property type="term" value="F:ATP binding"/>
    <property type="evidence" value="ECO:0007669"/>
    <property type="project" value="UniProtKB-KW"/>
</dbReference>
<dbReference type="Proteomes" id="UP000641206">
    <property type="component" value="Unassembled WGS sequence"/>
</dbReference>
<evidence type="ECO:0000256" key="7">
    <source>
        <dbReference type="ARBA" id="ARBA00023136"/>
    </source>
</evidence>
<dbReference type="InterPro" id="IPR003593">
    <property type="entry name" value="AAA+_ATPase"/>
</dbReference>
<keyword evidence="4" id="KW-1003">Cell membrane</keyword>
<evidence type="ECO:0000256" key="3">
    <source>
        <dbReference type="ARBA" id="ARBA00022448"/>
    </source>
</evidence>
<dbReference type="PROSITE" id="PS50893">
    <property type="entry name" value="ABC_TRANSPORTER_2"/>
    <property type="match status" value="1"/>
</dbReference>
<dbReference type="RefSeq" id="WP_188733057.1">
    <property type="nucleotide sequence ID" value="NZ_BMLW01000001.1"/>
</dbReference>
<organism evidence="9 10">
    <name type="scientific">Oceanobacillus neutriphilus</name>
    <dbReference type="NCBI Taxonomy" id="531815"/>
    <lineage>
        <taxon>Bacteria</taxon>
        <taxon>Bacillati</taxon>
        <taxon>Bacillota</taxon>
        <taxon>Bacilli</taxon>
        <taxon>Bacillales</taxon>
        <taxon>Bacillaceae</taxon>
        <taxon>Oceanobacillus</taxon>
    </lineage>
</organism>
<evidence type="ECO:0000313" key="10">
    <source>
        <dbReference type="Proteomes" id="UP000641206"/>
    </source>
</evidence>
<dbReference type="NCBIfam" id="TIGR01727">
    <property type="entry name" value="oligo_HPY"/>
    <property type="match status" value="1"/>
</dbReference>
<keyword evidence="3" id="KW-0813">Transport</keyword>
<comment type="similarity">
    <text evidence="2">Belongs to the ABC transporter superfamily.</text>
</comment>
<reference evidence="10" key="1">
    <citation type="journal article" date="2019" name="Int. J. Syst. Evol. Microbiol.">
        <title>The Global Catalogue of Microorganisms (GCM) 10K type strain sequencing project: providing services to taxonomists for standard genome sequencing and annotation.</title>
        <authorList>
            <consortium name="The Broad Institute Genomics Platform"/>
            <consortium name="The Broad Institute Genome Sequencing Center for Infectious Disease"/>
            <person name="Wu L."/>
            <person name="Ma J."/>
        </authorList>
    </citation>
    <scope>NUCLEOTIDE SEQUENCE [LARGE SCALE GENOMIC DNA]</scope>
    <source>
        <strain evidence="10">CGMCC 1.7693</strain>
    </source>
</reference>
<keyword evidence="6 9" id="KW-0067">ATP-binding</keyword>
<dbReference type="InterPro" id="IPR003439">
    <property type="entry name" value="ABC_transporter-like_ATP-bd"/>
</dbReference>
<dbReference type="Gene3D" id="3.40.50.300">
    <property type="entry name" value="P-loop containing nucleotide triphosphate hydrolases"/>
    <property type="match status" value="1"/>
</dbReference>
<evidence type="ECO:0000256" key="5">
    <source>
        <dbReference type="ARBA" id="ARBA00022741"/>
    </source>
</evidence>
<dbReference type="PANTHER" id="PTHR43297:SF2">
    <property type="entry name" value="DIPEPTIDE TRANSPORT ATP-BINDING PROTEIN DPPD"/>
    <property type="match status" value="1"/>
</dbReference>
<name>A0ABQ2NTJ0_9BACI</name>
<proteinExistence type="inferred from homology"/>
<gene>
    <name evidence="9" type="primary">appD</name>
    <name evidence="9" type="ORF">GCM10011346_05480</name>
</gene>
<dbReference type="CDD" id="cd03257">
    <property type="entry name" value="ABC_NikE_OppD_transporters"/>
    <property type="match status" value="1"/>
</dbReference>
<dbReference type="InterPro" id="IPR013563">
    <property type="entry name" value="Oligopep_ABC_C"/>
</dbReference>
<evidence type="ECO:0000256" key="1">
    <source>
        <dbReference type="ARBA" id="ARBA00004202"/>
    </source>
</evidence>
<dbReference type="SUPFAM" id="SSF52540">
    <property type="entry name" value="P-loop containing nucleoside triphosphate hydrolases"/>
    <property type="match status" value="1"/>
</dbReference>
<keyword evidence="7" id="KW-0472">Membrane</keyword>
<dbReference type="PROSITE" id="PS00211">
    <property type="entry name" value="ABC_TRANSPORTER_1"/>
    <property type="match status" value="1"/>
</dbReference>
<dbReference type="InterPro" id="IPR027417">
    <property type="entry name" value="P-loop_NTPase"/>
</dbReference>
<protein>
    <submittedName>
        <fullName evidence="9">Oligopeptide transport ATP-binding protein AppD</fullName>
    </submittedName>
</protein>
<dbReference type="InterPro" id="IPR017871">
    <property type="entry name" value="ABC_transporter-like_CS"/>
</dbReference>
<dbReference type="EMBL" id="BMLW01000001">
    <property type="protein sequence ID" value="GGP07832.1"/>
    <property type="molecule type" value="Genomic_DNA"/>
</dbReference>